<keyword evidence="5" id="KW-1185">Reference proteome</keyword>
<accession>G2MTK8</accession>
<dbReference type="eggNOG" id="COG3595">
    <property type="taxonomic scope" value="Bacteria"/>
</dbReference>
<evidence type="ECO:0000313" key="5">
    <source>
        <dbReference type="Proteomes" id="UP000008276"/>
    </source>
</evidence>
<dbReference type="Proteomes" id="UP000008276">
    <property type="component" value="Chromosome"/>
</dbReference>
<evidence type="ECO:0000259" key="2">
    <source>
        <dbReference type="Pfam" id="PF13349"/>
    </source>
</evidence>
<evidence type="ECO:0000259" key="3">
    <source>
        <dbReference type="Pfam" id="PF22746"/>
    </source>
</evidence>
<dbReference type="InterPro" id="IPR025164">
    <property type="entry name" value="Toastrack_DUF4097"/>
</dbReference>
<dbReference type="KEGG" id="twi:Thewi_1619"/>
<evidence type="ECO:0000256" key="1">
    <source>
        <dbReference type="SAM" id="Coils"/>
    </source>
</evidence>
<feature type="coiled-coil region" evidence="1">
    <location>
        <begin position="12"/>
        <end position="46"/>
    </location>
</feature>
<feature type="domain" description="DUF4097" evidence="2">
    <location>
        <begin position="119"/>
        <end position="365"/>
    </location>
</feature>
<proteinExistence type="predicted"/>
<feature type="domain" description="YvlB/LiaX N-terminal" evidence="3">
    <location>
        <begin position="3"/>
        <end position="33"/>
    </location>
</feature>
<evidence type="ECO:0000313" key="4">
    <source>
        <dbReference type="EMBL" id="AEM79022.1"/>
    </source>
</evidence>
<dbReference type="HOGENOM" id="CLU_862454_0_0_9"/>
<dbReference type="STRING" id="697303.Thewi_1619"/>
<sequence length="366" mass="41534">MNEEKELILKMLEEGKITAEEAAQLLEAIEGEEFFYEEELEEVEEKEKANKKEESFSKLEEIPFKIEEKIDKAISTVREKEREISTFERTVDRLLDTFLGISLGKTIEKEFRCDSVAENTNIRIEGRNGEIYIETWEEEYASITTRYVVPRNGEEEIIYNCQNGILEVKKTPKIKALSVKMYLPKVKYKNITLSTTNGRISIEGIEGESLQAYTTNGSIYLEEIKSYQIENHTTNAKIEVDDATCERVVCRTSNGSIAVEDSTFNDADLNTINGKIIVEDFKVNSSNSSLKASTTNGSIEMKIADEKVGVSFDLSTVNGKCQVKLPSMFYEVRGATHLKGKTQDYERAYNKINIVARTVNGNVHLE</sequence>
<keyword evidence="1" id="KW-0175">Coiled coil</keyword>
<dbReference type="Pfam" id="PF22746">
    <property type="entry name" value="SHOCT-like_DUF2089-C"/>
    <property type="match status" value="1"/>
</dbReference>
<name>G2MTK8_9THEO</name>
<dbReference type="Pfam" id="PF13349">
    <property type="entry name" value="DUF4097"/>
    <property type="match status" value="1"/>
</dbReference>
<dbReference type="InterPro" id="IPR053959">
    <property type="entry name" value="YvlB/LiaX_N"/>
</dbReference>
<reference evidence="4 5" key="1">
    <citation type="submission" date="2011-08" db="EMBL/GenBank/DDBJ databases">
        <title>Complete sequence of Thermoanaerobacter wiegelii Rt8.B1.</title>
        <authorList>
            <consortium name="US DOE Joint Genome Institute"/>
            <person name="Lucas S."/>
            <person name="Han J."/>
            <person name="Lapidus A."/>
            <person name="Cheng J.-F."/>
            <person name="Goodwin L."/>
            <person name="Pitluck S."/>
            <person name="Peters L."/>
            <person name="Mikhailova N."/>
            <person name="Zeytun A."/>
            <person name="Daligault H."/>
            <person name="Detter J.C."/>
            <person name="Han C."/>
            <person name="Tapia R."/>
            <person name="Land M."/>
            <person name="Hauser L."/>
            <person name="Kyrpides N."/>
            <person name="Ivanova N."/>
            <person name="Pagani I."/>
            <person name="Hemme C."/>
            <person name="Woyke T."/>
        </authorList>
    </citation>
    <scope>NUCLEOTIDE SEQUENCE [LARGE SCALE GENOMIC DNA]</scope>
    <source>
        <strain evidence="4 5">Rt8.B1</strain>
    </source>
</reference>
<gene>
    <name evidence="4" type="ORF">Thewi_1619</name>
</gene>
<protein>
    <submittedName>
        <fullName evidence="4">Uncharacterized protein</fullName>
    </submittedName>
</protein>
<organism evidence="4 5">
    <name type="scientific">Thermoanaerobacter wiegelii Rt8.B1</name>
    <dbReference type="NCBI Taxonomy" id="697303"/>
    <lineage>
        <taxon>Bacteria</taxon>
        <taxon>Bacillati</taxon>
        <taxon>Bacillota</taxon>
        <taxon>Clostridia</taxon>
        <taxon>Thermoanaerobacterales</taxon>
        <taxon>Thermoanaerobacteraceae</taxon>
        <taxon>Thermoanaerobacter</taxon>
    </lineage>
</organism>
<feature type="coiled-coil region" evidence="1">
    <location>
        <begin position="70"/>
        <end position="97"/>
    </location>
</feature>
<dbReference type="AlphaFoldDB" id="G2MTK8"/>
<dbReference type="EMBL" id="CP002991">
    <property type="protein sequence ID" value="AEM79022.1"/>
    <property type="molecule type" value="Genomic_DNA"/>
</dbReference>
<dbReference type="RefSeq" id="WP_014063059.1">
    <property type="nucleotide sequence ID" value="NC_015958.1"/>
</dbReference>